<reference evidence="2" key="1">
    <citation type="journal article" date="2017" name="Biotechnol. Biofuels">
        <title>Evaluation of environmental bacterial communities as a factor affecting the growth of duckweed Lemna minor.</title>
        <authorList>
            <person name="Ishizawa H."/>
            <person name="Kuroda M."/>
            <person name="Morikawa M."/>
            <person name="Ike M."/>
        </authorList>
    </citation>
    <scope>NUCLEOTIDE SEQUENCE [LARGE SCALE GENOMIC DNA]</scope>
    <source>
        <strain evidence="2">H3</strain>
    </source>
</reference>
<evidence type="ECO:0000313" key="2">
    <source>
        <dbReference type="Proteomes" id="UP000198290"/>
    </source>
</evidence>
<dbReference type="EMBL" id="AP018823">
    <property type="protein sequence ID" value="BBF87226.1"/>
    <property type="molecule type" value="Genomic_DNA"/>
</dbReference>
<gene>
    <name evidence="1" type="ORF">DLM_3640</name>
</gene>
<proteinExistence type="predicted"/>
<dbReference type="KEGG" id="amah:DLM_3640"/>
<keyword evidence="2" id="KW-1185">Reference proteome</keyword>
<evidence type="ECO:0000313" key="1">
    <source>
        <dbReference type="EMBL" id="BBF87226.1"/>
    </source>
</evidence>
<sequence>MWETDQGEKIDMAVLKNSILSKTTADTDLLKNENFDLCKKQF</sequence>
<organism evidence="1 2">
    <name type="scientific">Aquitalea magnusonii</name>
    <dbReference type="NCBI Taxonomy" id="332411"/>
    <lineage>
        <taxon>Bacteria</taxon>
        <taxon>Pseudomonadati</taxon>
        <taxon>Pseudomonadota</taxon>
        <taxon>Betaproteobacteria</taxon>
        <taxon>Neisseriales</taxon>
        <taxon>Chromobacteriaceae</taxon>
        <taxon>Aquitalea</taxon>
    </lineage>
</organism>
<dbReference type="Proteomes" id="UP000198290">
    <property type="component" value="Chromosome"/>
</dbReference>
<name>A0A3G9GRY3_9NEIS</name>
<reference evidence="1 2" key="2">
    <citation type="journal article" date="2017" name="Genome Announc.">
        <title>Draft genome sequence of Aquitalea magnusonii strain H3, a plant growth-promoting bacterium of duckweed Lemna minor.</title>
        <authorList>
            <person name="Ishizawa H."/>
            <person name="Kuroda M."/>
            <person name="Ike M."/>
        </authorList>
    </citation>
    <scope>NUCLEOTIDE SEQUENCE [LARGE SCALE GENOMIC DNA]</scope>
    <source>
        <strain evidence="1 2">H3</strain>
    </source>
</reference>
<dbReference type="AlphaFoldDB" id="A0A3G9GRY3"/>
<protein>
    <submittedName>
        <fullName evidence="1">Uncharacterized protein</fullName>
    </submittedName>
</protein>
<accession>A0A3G9GRY3</accession>
<reference evidence="2" key="3">
    <citation type="journal article" date="2017" name="Plant Physiol. Biochem.">
        <title>Differential oxidative and antioxidative response of duckweed Lemna minor toward plant growth promoting/inhibiting bacteria.</title>
        <authorList>
            <person name="Ishizawa H."/>
            <person name="Kuroda M."/>
            <person name="Morikawa M."/>
            <person name="Ike M."/>
        </authorList>
    </citation>
    <scope>NUCLEOTIDE SEQUENCE [LARGE SCALE GENOMIC DNA]</scope>
    <source>
        <strain evidence="2">H3</strain>
    </source>
</reference>